<keyword evidence="2" id="KW-1185">Reference proteome</keyword>
<protein>
    <submittedName>
        <fullName evidence="1">Uncharacterized protein</fullName>
    </submittedName>
</protein>
<dbReference type="EMBL" id="WBVS01000002">
    <property type="protein sequence ID" value="KAB7788901.1"/>
    <property type="molecule type" value="Genomic_DNA"/>
</dbReference>
<gene>
    <name evidence="1" type="ORF">F7D08_0635</name>
</gene>
<name>A0A6I1GQS1_9BIFI</name>
<sequence length="38" mass="4369">MMNNDYMNISVNNASVDFHEVREDDTQDWADLFSGLAC</sequence>
<proteinExistence type="predicted"/>
<comment type="caution">
    <text evidence="1">The sequence shown here is derived from an EMBL/GenBank/DDBJ whole genome shotgun (WGS) entry which is preliminary data.</text>
</comment>
<evidence type="ECO:0000313" key="2">
    <source>
        <dbReference type="Proteomes" id="UP000468413"/>
    </source>
</evidence>
<dbReference type="Proteomes" id="UP000468413">
    <property type="component" value="Unassembled WGS sequence"/>
</dbReference>
<dbReference type="AlphaFoldDB" id="A0A6I1GQS1"/>
<evidence type="ECO:0000313" key="1">
    <source>
        <dbReference type="EMBL" id="KAB7788901.1"/>
    </source>
</evidence>
<reference evidence="1 2" key="1">
    <citation type="submission" date="2019-09" db="EMBL/GenBank/DDBJ databases">
        <title>Characterization of the phylogenetic diversity of two novel species belonging to the genus Bifidobacterium: Bifidobacterium cebidarum sp. nov. and Bifidobacterium leontopitheci sp. nov.</title>
        <authorList>
            <person name="Lugli G.A."/>
            <person name="Duranti S."/>
            <person name="Milani C."/>
            <person name="Turroni F."/>
            <person name="Ventura M."/>
        </authorList>
    </citation>
    <scope>NUCLEOTIDE SEQUENCE [LARGE SCALE GENOMIC DNA]</scope>
    <source>
        <strain evidence="1 2">LMG 31469</strain>
    </source>
</reference>
<organism evidence="1 2">
    <name type="scientific">Bifidobacterium cebidarum</name>
    <dbReference type="NCBI Taxonomy" id="2650773"/>
    <lineage>
        <taxon>Bacteria</taxon>
        <taxon>Bacillati</taxon>
        <taxon>Actinomycetota</taxon>
        <taxon>Actinomycetes</taxon>
        <taxon>Bifidobacteriales</taxon>
        <taxon>Bifidobacteriaceae</taxon>
        <taxon>Bifidobacterium</taxon>
    </lineage>
</organism>
<accession>A0A6I1GQS1</accession>